<gene>
    <name evidence="3" type="ORF">SAMN05216218_101206</name>
</gene>
<accession>A0A1G7FI38</accession>
<dbReference type="InterPro" id="IPR023214">
    <property type="entry name" value="HAD_sf"/>
</dbReference>
<dbReference type="InterPro" id="IPR051540">
    <property type="entry name" value="S-2-haloacid_dehalogenase"/>
</dbReference>
<dbReference type="AlphaFoldDB" id="A0A1G7FI38"/>
<dbReference type="InterPro" id="IPR036412">
    <property type="entry name" value="HAD-like_sf"/>
</dbReference>
<evidence type="ECO:0000256" key="2">
    <source>
        <dbReference type="ARBA" id="ARBA00022801"/>
    </source>
</evidence>
<dbReference type="SFLD" id="SFLDS00003">
    <property type="entry name" value="Haloacid_Dehalogenase"/>
    <property type="match status" value="1"/>
</dbReference>
<dbReference type="Proteomes" id="UP000199076">
    <property type="component" value="Unassembled WGS sequence"/>
</dbReference>
<dbReference type="RefSeq" id="WP_092686735.1">
    <property type="nucleotide sequence ID" value="NZ_FNBK01000001.1"/>
</dbReference>
<evidence type="ECO:0000313" key="4">
    <source>
        <dbReference type="Proteomes" id="UP000199076"/>
    </source>
</evidence>
<dbReference type="Gene3D" id="1.10.150.240">
    <property type="entry name" value="Putative phosphatase, domain 2"/>
    <property type="match status" value="1"/>
</dbReference>
<dbReference type="SUPFAM" id="SSF56784">
    <property type="entry name" value="HAD-like"/>
    <property type="match status" value="1"/>
</dbReference>
<organism evidence="3 4">
    <name type="scientific">Halorientalis regularis</name>
    <dbReference type="NCBI Taxonomy" id="660518"/>
    <lineage>
        <taxon>Archaea</taxon>
        <taxon>Methanobacteriati</taxon>
        <taxon>Methanobacteriota</taxon>
        <taxon>Stenosarchaea group</taxon>
        <taxon>Halobacteria</taxon>
        <taxon>Halobacteriales</taxon>
        <taxon>Haloarculaceae</taxon>
        <taxon>Halorientalis</taxon>
    </lineage>
</organism>
<dbReference type="Pfam" id="PF00702">
    <property type="entry name" value="Hydrolase"/>
    <property type="match status" value="1"/>
</dbReference>
<evidence type="ECO:0000313" key="3">
    <source>
        <dbReference type="EMBL" id="SDE75590.1"/>
    </source>
</evidence>
<keyword evidence="2 3" id="KW-0378">Hydrolase</keyword>
<dbReference type="EMBL" id="FNBK01000001">
    <property type="protein sequence ID" value="SDE75590.1"/>
    <property type="molecule type" value="Genomic_DNA"/>
</dbReference>
<dbReference type="InterPro" id="IPR023198">
    <property type="entry name" value="PGP-like_dom2"/>
</dbReference>
<dbReference type="OrthoDB" id="27736at2157"/>
<reference evidence="4" key="1">
    <citation type="submission" date="2016-10" db="EMBL/GenBank/DDBJ databases">
        <authorList>
            <person name="Varghese N."/>
            <person name="Submissions S."/>
        </authorList>
    </citation>
    <scope>NUCLEOTIDE SEQUENCE [LARGE SCALE GENOMIC DNA]</scope>
    <source>
        <strain evidence="4">IBRC-M 10760</strain>
    </source>
</reference>
<name>A0A1G7FI38_9EURY</name>
<dbReference type="Gene3D" id="3.40.50.1000">
    <property type="entry name" value="HAD superfamily/HAD-like"/>
    <property type="match status" value="1"/>
</dbReference>
<dbReference type="GO" id="GO:0016787">
    <property type="term" value="F:hydrolase activity"/>
    <property type="evidence" value="ECO:0007669"/>
    <property type="project" value="UniProtKB-KW"/>
</dbReference>
<dbReference type="STRING" id="660518.SAMN05216218_101206"/>
<dbReference type="NCBIfam" id="TIGR01549">
    <property type="entry name" value="HAD-SF-IA-v1"/>
    <property type="match status" value="1"/>
</dbReference>
<evidence type="ECO:0000256" key="1">
    <source>
        <dbReference type="ARBA" id="ARBA00007958"/>
    </source>
</evidence>
<dbReference type="PANTHER" id="PTHR43316:SF3">
    <property type="entry name" value="HALOACID DEHALOGENASE, TYPE II (AFU_ORTHOLOGUE AFUA_2G07750)-RELATED"/>
    <property type="match status" value="1"/>
</dbReference>
<dbReference type="PANTHER" id="PTHR43316">
    <property type="entry name" value="HYDROLASE, HALOACID DELAHOGENASE-RELATED"/>
    <property type="match status" value="1"/>
</dbReference>
<keyword evidence="4" id="KW-1185">Reference proteome</keyword>
<dbReference type="InterPro" id="IPR006439">
    <property type="entry name" value="HAD-SF_hydro_IA"/>
</dbReference>
<protein>
    <submittedName>
        <fullName evidence="3">Putative hydrolase of the HAD superfamily</fullName>
    </submittedName>
</protein>
<proteinExistence type="inferred from homology"/>
<comment type="similarity">
    <text evidence="1">Belongs to the HAD-like hydrolase superfamily.</text>
</comment>
<dbReference type="SFLD" id="SFLDG01129">
    <property type="entry name" value="C1.5:_HAD__Beta-PGM__Phosphata"/>
    <property type="match status" value="1"/>
</dbReference>
<sequence>MTEYEAVFFDIGGVIVSLPSIRQGYVDYLQEFAAERDLDPEPALETWRERLGEHFKSAEGTEYMSAAEGYHKAFQAIVDGDLDREDWEPGFEAATKAAMETEPNVIETIQALDDAGVYLGIVSDIDTREAHRMLDQFGIDDAFDGVTTSEAVGYKKPDRRMFEDALGKANIDPATGLMIGDRYDHDMQGGTEAGLDTVAYNGTAFERAAEVGRNGHRVVGDDAIDYAIEDHRQLLAVIGV</sequence>